<evidence type="ECO:0000259" key="2">
    <source>
        <dbReference type="SMART" id="SM00646"/>
    </source>
</evidence>
<keyword evidence="1" id="KW-0378">Hydrolase</keyword>
<dbReference type="RefSeq" id="WP_073278583.1">
    <property type="nucleotide sequence ID" value="NZ_FRAC01000022.1"/>
</dbReference>
<dbReference type="CDD" id="cd02696">
    <property type="entry name" value="MurNAc-LAA"/>
    <property type="match status" value="1"/>
</dbReference>
<evidence type="ECO:0000313" key="4">
    <source>
        <dbReference type="Proteomes" id="UP000184386"/>
    </source>
</evidence>
<dbReference type="Proteomes" id="UP000184386">
    <property type="component" value="Unassembled WGS sequence"/>
</dbReference>
<reference evidence="3 4" key="1">
    <citation type="submission" date="2016-11" db="EMBL/GenBank/DDBJ databases">
        <authorList>
            <person name="Jaros S."/>
            <person name="Januszkiewicz K."/>
            <person name="Wedrychowicz H."/>
        </authorList>
    </citation>
    <scope>NUCLEOTIDE SEQUENCE [LARGE SCALE GENOMIC DNA]</scope>
    <source>
        <strain evidence="3 4">DSM 15929</strain>
    </source>
</reference>
<organism evidence="3 4">
    <name type="scientific">Anaerocolumna jejuensis DSM 15929</name>
    <dbReference type="NCBI Taxonomy" id="1121322"/>
    <lineage>
        <taxon>Bacteria</taxon>
        <taxon>Bacillati</taxon>
        <taxon>Bacillota</taxon>
        <taxon>Clostridia</taxon>
        <taxon>Lachnospirales</taxon>
        <taxon>Lachnospiraceae</taxon>
        <taxon>Anaerocolumna</taxon>
    </lineage>
</organism>
<evidence type="ECO:0000256" key="1">
    <source>
        <dbReference type="ARBA" id="ARBA00022801"/>
    </source>
</evidence>
<dbReference type="InterPro" id="IPR050695">
    <property type="entry name" value="N-acetylmuramoyl_amidase_3"/>
</dbReference>
<protein>
    <submittedName>
        <fullName evidence="3">N-acetylmuramoyl-L-alanine amidase</fullName>
    </submittedName>
</protein>
<proteinExistence type="predicted"/>
<dbReference type="EMBL" id="FRAC01000022">
    <property type="protein sequence ID" value="SHL04999.1"/>
    <property type="molecule type" value="Genomic_DNA"/>
</dbReference>
<dbReference type="SMART" id="SM00646">
    <property type="entry name" value="Ami_3"/>
    <property type="match status" value="1"/>
</dbReference>
<dbReference type="SUPFAM" id="SSF53187">
    <property type="entry name" value="Zn-dependent exopeptidases"/>
    <property type="match status" value="1"/>
</dbReference>
<accession>A0A1M6XGM6</accession>
<dbReference type="PANTHER" id="PTHR30404">
    <property type="entry name" value="N-ACETYLMURAMOYL-L-ALANINE AMIDASE"/>
    <property type="match status" value="1"/>
</dbReference>
<name>A0A1M6XGM6_9FIRM</name>
<dbReference type="AlphaFoldDB" id="A0A1M6XGM6"/>
<dbReference type="InterPro" id="IPR002508">
    <property type="entry name" value="MurNAc-LAA_cat"/>
</dbReference>
<dbReference type="GO" id="GO:0009253">
    <property type="term" value="P:peptidoglycan catabolic process"/>
    <property type="evidence" value="ECO:0007669"/>
    <property type="project" value="InterPro"/>
</dbReference>
<gene>
    <name evidence="3" type="ORF">SAMN02745136_03958</name>
</gene>
<feature type="domain" description="MurNAc-LAA" evidence="2">
    <location>
        <begin position="73"/>
        <end position="182"/>
    </location>
</feature>
<dbReference type="PANTHER" id="PTHR30404:SF0">
    <property type="entry name" value="N-ACETYLMURAMOYL-L-ALANINE AMIDASE AMIC"/>
    <property type="match status" value="1"/>
</dbReference>
<sequence>MPIKIFIDQGHNPSGVNAGAEGFGLREQDVTYQVGIYLANILNADPRFEARTSRTSPEQSLGYSNTSSLAERVRLANTWPADYFLSIHCNASDNPALNGTECYVYENYTQSYYLAERILLAIVDRLGTLNNGVRLNPSLYVLRRTNMPAVLIELGYITNYEDNQKLRNRQYDFAYAIYQGLLNYFGLAPNP</sequence>
<keyword evidence="4" id="KW-1185">Reference proteome</keyword>
<dbReference type="STRING" id="1121322.SAMN02745136_03958"/>
<dbReference type="GO" id="GO:0008745">
    <property type="term" value="F:N-acetylmuramoyl-L-alanine amidase activity"/>
    <property type="evidence" value="ECO:0007669"/>
    <property type="project" value="InterPro"/>
</dbReference>
<dbReference type="Gene3D" id="3.40.630.40">
    <property type="entry name" value="Zn-dependent exopeptidases"/>
    <property type="match status" value="1"/>
</dbReference>
<dbReference type="GO" id="GO:0030288">
    <property type="term" value="C:outer membrane-bounded periplasmic space"/>
    <property type="evidence" value="ECO:0007669"/>
    <property type="project" value="TreeGrafter"/>
</dbReference>
<evidence type="ECO:0000313" key="3">
    <source>
        <dbReference type="EMBL" id="SHL04999.1"/>
    </source>
</evidence>
<dbReference type="OrthoDB" id="9772024at2"/>
<dbReference type="Pfam" id="PF01520">
    <property type="entry name" value="Amidase_3"/>
    <property type="match status" value="1"/>
</dbReference>